<evidence type="ECO:0000313" key="2">
    <source>
        <dbReference type="Proteomes" id="UP000032067"/>
    </source>
</evidence>
<comment type="caution">
    <text evidence="1">The sequence shown here is derived from an EMBL/GenBank/DDBJ whole genome shotgun (WGS) entry which is preliminary data.</text>
</comment>
<dbReference type="Proteomes" id="UP000032067">
    <property type="component" value="Unassembled WGS sequence"/>
</dbReference>
<dbReference type="EMBL" id="JXQQ01000032">
    <property type="protein sequence ID" value="KIQ31516.1"/>
    <property type="molecule type" value="Genomic_DNA"/>
</dbReference>
<gene>
    <name evidence="1" type="ORF">RT97_15195</name>
</gene>
<accession>A0A0D0MGV2</accession>
<evidence type="ECO:0000313" key="1">
    <source>
        <dbReference type="EMBL" id="KIQ31516.1"/>
    </source>
</evidence>
<protein>
    <submittedName>
        <fullName evidence="1">Uncharacterized protein</fullName>
    </submittedName>
</protein>
<dbReference type="AlphaFoldDB" id="A0A0D0MGV2"/>
<organism evidence="1 2">
    <name type="scientific">Variovorax paradoxus</name>
    <dbReference type="NCBI Taxonomy" id="34073"/>
    <lineage>
        <taxon>Bacteria</taxon>
        <taxon>Pseudomonadati</taxon>
        <taxon>Pseudomonadota</taxon>
        <taxon>Betaproteobacteria</taxon>
        <taxon>Burkholderiales</taxon>
        <taxon>Comamonadaceae</taxon>
        <taxon>Variovorax</taxon>
    </lineage>
</organism>
<proteinExistence type="predicted"/>
<sequence>MTGAWFEPRSTPLNHGEERTFAWQTLHQDIQQLRRAEALLAGEKLILEKVARRVPLAQVLDAMSLLIEDLLPGCRCAVLLAADSGMKLRKAAGPNLPAG</sequence>
<dbReference type="RefSeq" id="WP_042579625.1">
    <property type="nucleotide sequence ID" value="NZ_JXQQ01000032.1"/>
</dbReference>
<name>A0A0D0MGV2_VARPD</name>
<reference evidence="1 2" key="1">
    <citation type="submission" date="2014-12" db="EMBL/GenBank/DDBJ databases">
        <title>16Stimator: statistical estimation of ribosomal gene copy numbers from draft genome assemblies.</title>
        <authorList>
            <person name="Perisin M.A."/>
            <person name="Vetter M."/>
            <person name="Gilbert J.A."/>
            <person name="Bergelson J."/>
        </authorList>
    </citation>
    <scope>NUCLEOTIDE SEQUENCE [LARGE SCALE GENOMIC DNA]</scope>
    <source>
        <strain evidence="1 2">MEDvA23</strain>
    </source>
</reference>